<evidence type="ECO:0000256" key="9">
    <source>
        <dbReference type="RuleBase" id="RU003357"/>
    </source>
</evidence>
<keyword evidence="10" id="KW-0732">Signal</keyword>
<evidence type="ECO:0000256" key="2">
    <source>
        <dbReference type="ARBA" id="ARBA00022448"/>
    </source>
</evidence>
<keyword evidence="14" id="KW-1185">Reference proteome</keyword>
<evidence type="ECO:0000256" key="6">
    <source>
        <dbReference type="ARBA" id="ARBA00023136"/>
    </source>
</evidence>
<gene>
    <name evidence="13" type="ORF">SAMN05878281_2587</name>
</gene>
<dbReference type="Gene3D" id="2.170.130.10">
    <property type="entry name" value="TonB-dependent receptor, plug domain"/>
    <property type="match status" value="1"/>
</dbReference>
<dbReference type="SUPFAM" id="SSF49464">
    <property type="entry name" value="Carboxypeptidase regulatory domain-like"/>
    <property type="match status" value="1"/>
</dbReference>
<sequence>MKFKLLFYFLFCFPLISWTQEIEVSGTVTDGNMPLPGVNIIVKGTSNGTVTDFDGNYILSNVPTDAVLTFSFLGFTQQELNVDGQSEINVILEEDAAALSEVVVTGYSSQRAVDLTGAVSVIEMEPIREASMSSGSPIQAMQGRVPGLFVEKSGNPTGSSNRILIRGVNTLGNNEPLYVIDGVPTVRQEVFSSINPSTIRSVQVLKDASASSIYGSRASNGVIIVTTTDSMRGEELSISLNSNFSVLSEKQQRYDMLSSQERGRVLWEASVNDGSDPNAGYGEIYDFDWNENFNNPELNNITIQPFVGGNTDVPAGNTDWQDNLYETGYVVNNDLTVSGGSDKAFALINLGYLENSGILKYTGYERYSAKLNSNVKLFNDKVKLGVNSQFYTSKETLASTDLGGGPTPSLGVNLAPTIPVFTASGDYAGPLGSGYSDRNNPLYMQYINRWDNTDRTTIFGNVYAEIDLLENLTFRTSLGIDHSQTGIRDVEPRVSNGFITRNINRLTEVNESFTSLIFSNTLNYQLDLDKHKFEFLLGTESIDNNLETVSASAQDFAVETDSYFVLSSATGQRRSSGTVSGDALFSQFGKINYGFSDKYLASFTLRRDGSSKFGANNRYALFPAFTLGWRINNEAFLRENEKISNLKLRAGYGVVGNQFIGDFARFGLYEARYGPNQHRYAPALFSEWHNIGTAYDLEGNSSGNLPAGFVSVQAGNPDLKWEETKEINVGLDFGFFNNKLAGTFDFFSRETEGILIQPPIASAVGEGRLKWINGATTRTNGWELSLAYSNSSENDFTYSVSTNFGAFKDEITSLPEEARTSYPGTAQNSIIGQSQFSIFGYRTDGLFQSQEEADAHPTGGAQIGNSRPGGIKIVDINGDGVINSDDRDWLGTTLPSLEYGVRIDLGYKNFDFSVFGSGVAGRIGVDPYIFYNNFVPGRENAGPGTLNAWTPTNTNTEIPSLSLVNNFTETSDYIFRDNSYFKIRNLQLGYSLPSELIENWAGMSNLRVYAQGENLLWFTPSGYIGSDPERTNIDLIPNPTVYSIGLNLNF</sequence>
<dbReference type="InterPro" id="IPR039426">
    <property type="entry name" value="TonB-dep_rcpt-like"/>
</dbReference>
<dbReference type="InterPro" id="IPR008969">
    <property type="entry name" value="CarboxyPept-like_regulatory"/>
</dbReference>
<protein>
    <submittedName>
        <fullName evidence="13">TonB-linked outer membrane protein, SusC/RagA family</fullName>
    </submittedName>
</protein>
<evidence type="ECO:0000313" key="13">
    <source>
        <dbReference type="EMBL" id="SHM92473.1"/>
    </source>
</evidence>
<keyword evidence="7 8" id="KW-0998">Cell outer membrane</keyword>
<dbReference type="NCBIfam" id="TIGR04056">
    <property type="entry name" value="OMP_RagA_SusC"/>
    <property type="match status" value="1"/>
</dbReference>
<comment type="subcellular location">
    <subcellularLocation>
        <location evidence="1 8">Cell outer membrane</location>
        <topology evidence="1 8">Multi-pass membrane protein</topology>
    </subcellularLocation>
</comment>
<reference evidence="14" key="1">
    <citation type="submission" date="2016-11" db="EMBL/GenBank/DDBJ databases">
        <authorList>
            <person name="Varghese N."/>
            <person name="Submissions S."/>
        </authorList>
    </citation>
    <scope>NUCLEOTIDE SEQUENCE [LARGE SCALE GENOMIC DNA]</scope>
    <source>
        <strain evidence="14">ACAM 48</strain>
    </source>
</reference>
<dbReference type="Gene3D" id="2.40.170.20">
    <property type="entry name" value="TonB-dependent receptor, beta-barrel domain"/>
    <property type="match status" value="1"/>
</dbReference>
<keyword evidence="2 8" id="KW-0813">Transport</keyword>
<dbReference type="AlphaFoldDB" id="A0A1M7MNG2"/>
<dbReference type="Gene3D" id="2.60.40.1120">
    <property type="entry name" value="Carboxypeptidase-like, regulatory domain"/>
    <property type="match status" value="1"/>
</dbReference>
<feature type="chain" id="PRO_5012116330" evidence="10">
    <location>
        <begin position="20"/>
        <end position="1050"/>
    </location>
</feature>
<proteinExistence type="inferred from homology"/>
<keyword evidence="6 8" id="KW-0472">Membrane</keyword>
<dbReference type="InterPro" id="IPR023996">
    <property type="entry name" value="TonB-dep_OMP_SusC/RagA"/>
</dbReference>
<dbReference type="GO" id="GO:0009279">
    <property type="term" value="C:cell outer membrane"/>
    <property type="evidence" value="ECO:0007669"/>
    <property type="project" value="UniProtKB-SubCell"/>
</dbReference>
<comment type="similarity">
    <text evidence="8 9">Belongs to the TonB-dependent receptor family.</text>
</comment>
<evidence type="ECO:0000256" key="4">
    <source>
        <dbReference type="ARBA" id="ARBA00022692"/>
    </source>
</evidence>
<evidence type="ECO:0000256" key="7">
    <source>
        <dbReference type="ARBA" id="ARBA00023237"/>
    </source>
</evidence>
<dbReference type="RefSeq" id="WP_079735595.1">
    <property type="nucleotide sequence ID" value="NZ_LT670848.1"/>
</dbReference>
<keyword evidence="4 8" id="KW-0812">Transmembrane</keyword>
<dbReference type="PROSITE" id="PS52016">
    <property type="entry name" value="TONB_DEPENDENT_REC_3"/>
    <property type="match status" value="1"/>
</dbReference>
<dbReference type="InterPro" id="IPR037066">
    <property type="entry name" value="Plug_dom_sf"/>
</dbReference>
<feature type="domain" description="TonB-dependent receptor-like beta-barrel" evidence="11">
    <location>
        <begin position="421"/>
        <end position="1015"/>
    </location>
</feature>
<evidence type="ECO:0000256" key="5">
    <source>
        <dbReference type="ARBA" id="ARBA00023077"/>
    </source>
</evidence>
<dbReference type="OrthoDB" id="9768177at2"/>
<organism evidence="13 14">
    <name type="scientific">Salegentibacter salegens</name>
    <dbReference type="NCBI Taxonomy" id="143223"/>
    <lineage>
        <taxon>Bacteria</taxon>
        <taxon>Pseudomonadati</taxon>
        <taxon>Bacteroidota</taxon>
        <taxon>Flavobacteriia</taxon>
        <taxon>Flavobacteriales</taxon>
        <taxon>Flavobacteriaceae</taxon>
        <taxon>Salegentibacter</taxon>
    </lineage>
</organism>
<feature type="domain" description="TonB-dependent receptor plug" evidence="12">
    <location>
        <begin position="113"/>
        <end position="222"/>
    </location>
</feature>
<keyword evidence="3 8" id="KW-1134">Transmembrane beta strand</keyword>
<dbReference type="InterPro" id="IPR036942">
    <property type="entry name" value="Beta-barrel_TonB_sf"/>
</dbReference>
<evidence type="ECO:0000256" key="10">
    <source>
        <dbReference type="SAM" id="SignalP"/>
    </source>
</evidence>
<feature type="signal peptide" evidence="10">
    <location>
        <begin position="1"/>
        <end position="19"/>
    </location>
</feature>
<dbReference type="InterPro" id="IPR023997">
    <property type="entry name" value="TonB-dep_OMP_SusC/RagA_CS"/>
</dbReference>
<evidence type="ECO:0000313" key="14">
    <source>
        <dbReference type="Proteomes" id="UP000190235"/>
    </source>
</evidence>
<dbReference type="Proteomes" id="UP000190235">
    <property type="component" value="Chromosome I"/>
</dbReference>
<dbReference type="SUPFAM" id="SSF56935">
    <property type="entry name" value="Porins"/>
    <property type="match status" value="1"/>
</dbReference>
<accession>A0A1M7MNG2</accession>
<dbReference type="Pfam" id="PF00593">
    <property type="entry name" value="TonB_dep_Rec_b-barrel"/>
    <property type="match status" value="1"/>
</dbReference>
<dbReference type="InterPro" id="IPR012910">
    <property type="entry name" value="Plug_dom"/>
</dbReference>
<evidence type="ECO:0000256" key="1">
    <source>
        <dbReference type="ARBA" id="ARBA00004571"/>
    </source>
</evidence>
<dbReference type="InterPro" id="IPR000531">
    <property type="entry name" value="Beta-barrel_TonB"/>
</dbReference>
<evidence type="ECO:0000259" key="11">
    <source>
        <dbReference type="Pfam" id="PF00593"/>
    </source>
</evidence>
<keyword evidence="5 9" id="KW-0798">TonB box</keyword>
<dbReference type="STRING" id="143223.SAMN05878281_2587"/>
<name>A0A1M7MNG2_9FLAO</name>
<dbReference type="Pfam" id="PF13715">
    <property type="entry name" value="CarbopepD_reg_2"/>
    <property type="match status" value="1"/>
</dbReference>
<evidence type="ECO:0000256" key="8">
    <source>
        <dbReference type="PROSITE-ProRule" id="PRU01360"/>
    </source>
</evidence>
<dbReference type="EMBL" id="LT670848">
    <property type="protein sequence ID" value="SHM92473.1"/>
    <property type="molecule type" value="Genomic_DNA"/>
</dbReference>
<evidence type="ECO:0000256" key="3">
    <source>
        <dbReference type="ARBA" id="ARBA00022452"/>
    </source>
</evidence>
<dbReference type="Pfam" id="PF07715">
    <property type="entry name" value="Plug"/>
    <property type="match status" value="1"/>
</dbReference>
<evidence type="ECO:0000259" key="12">
    <source>
        <dbReference type="Pfam" id="PF07715"/>
    </source>
</evidence>
<dbReference type="NCBIfam" id="TIGR04057">
    <property type="entry name" value="SusC_RagA_signa"/>
    <property type="match status" value="1"/>
</dbReference>